<proteinExistence type="predicted"/>
<organism evidence="2 3">
    <name type="scientific">Lutispora thermophila DSM 19022</name>
    <dbReference type="NCBI Taxonomy" id="1122184"/>
    <lineage>
        <taxon>Bacteria</taxon>
        <taxon>Bacillati</taxon>
        <taxon>Bacillota</taxon>
        <taxon>Clostridia</taxon>
        <taxon>Lutisporales</taxon>
        <taxon>Lutisporaceae</taxon>
        <taxon>Lutispora</taxon>
    </lineage>
</organism>
<evidence type="ECO:0008006" key="4">
    <source>
        <dbReference type="Google" id="ProtNLM"/>
    </source>
</evidence>
<dbReference type="Proteomes" id="UP000184442">
    <property type="component" value="Unassembled WGS sequence"/>
</dbReference>
<dbReference type="STRING" id="1122184.SAMN02745176_01408"/>
<evidence type="ECO:0000313" key="3">
    <source>
        <dbReference type="Proteomes" id="UP000184442"/>
    </source>
</evidence>
<protein>
    <recommendedName>
        <fullName evidence="4">N-acetyltransferase domain-containing protein</fullName>
    </recommendedName>
</protein>
<reference evidence="2 3" key="1">
    <citation type="submission" date="2016-11" db="EMBL/GenBank/DDBJ databases">
        <authorList>
            <person name="Jaros S."/>
            <person name="Januszkiewicz K."/>
            <person name="Wedrychowicz H."/>
        </authorList>
    </citation>
    <scope>NUCLEOTIDE SEQUENCE [LARGE SCALE GENOMIC DNA]</scope>
    <source>
        <strain evidence="2 3">DSM 19022</strain>
    </source>
</reference>
<name>A0A1M6E4G3_9FIRM</name>
<accession>A0A1M6E4G3</accession>
<dbReference type="EMBL" id="FQZS01000008">
    <property type="protein sequence ID" value="SHI80279.1"/>
    <property type="molecule type" value="Genomic_DNA"/>
</dbReference>
<keyword evidence="3" id="KW-1185">Reference proteome</keyword>
<dbReference type="AlphaFoldDB" id="A0A1M6E4G3"/>
<feature type="region of interest" description="Disordered" evidence="1">
    <location>
        <begin position="83"/>
        <end position="108"/>
    </location>
</feature>
<sequence>MELARYFGYRAILIYGDPLYYNKFGFVEAEKFGIRTSDNMYAVPFQALELYPGALSDCVGCFFEDPIYEIDEKAAIEFDSTFPKKDKQRGLPSQKRFNELVNMRKPRQ</sequence>
<gene>
    <name evidence="2" type="ORF">SAMN02745176_01408</name>
</gene>
<evidence type="ECO:0000313" key="2">
    <source>
        <dbReference type="EMBL" id="SHI80279.1"/>
    </source>
</evidence>
<evidence type="ECO:0000256" key="1">
    <source>
        <dbReference type="SAM" id="MobiDB-lite"/>
    </source>
</evidence>
<dbReference type="Gene3D" id="3.40.630.30">
    <property type="match status" value="1"/>
</dbReference>